<dbReference type="SMART" id="SM00450">
    <property type="entry name" value="RHOD"/>
    <property type="match status" value="1"/>
</dbReference>
<keyword evidence="3" id="KW-0808">Transferase</keyword>
<dbReference type="PROSITE" id="PS50206">
    <property type="entry name" value="RHODANESE_3"/>
    <property type="match status" value="1"/>
</dbReference>
<feature type="chain" id="PRO_5011451314" evidence="1">
    <location>
        <begin position="21"/>
        <end position="140"/>
    </location>
</feature>
<dbReference type="PANTHER" id="PTHR43031">
    <property type="entry name" value="FAD-DEPENDENT OXIDOREDUCTASE"/>
    <property type="match status" value="1"/>
</dbReference>
<name>A0A1H6VC09_9BACT</name>
<organism evidence="3 4">
    <name type="scientific">Dyadobacter koreensis</name>
    <dbReference type="NCBI Taxonomy" id="408657"/>
    <lineage>
        <taxon>Bacteria</taxon>
        <taxon>Pseudomonadati</taxon>
        <taxon>Bacteroidota</taxon>
        <taxon>Cytophagia</taxon>
        <taxon>Cytophagales</taxon>
        <taxon>Spirosomataceae</taxon>
        <taxon>Dyadobacter</taxon>
    </lineage>
</organism>
<feature type="domain" description="Rhodanese" evidence="2">
    <location>
        <begin position="36"/>
        <end position="127"/>
    </location>
</feature>
<dbReference type="InterPro" id="IPR036873">
    <property type="entry name" value="Rhodanese-like_dom_sf"/>
</dbReference>
<protein>
    <submittedName>
        <fullName evidence="3">Rhodanese-related sulfurtransferase</fullName>
    </submittedName>
</protein>
<accession>A0A1H6VC09</accession>
<dbReference type="GO" id="GO:0016740">
    <property type="term" value="F:transferase activity"/>
    <property type="evidence" value="ECO:0007669"/>
    <property type="project" value="UniProtKB-KW"/>
</dbReference>
<dbReference type="Pfam" id="PF00581">
    <property type="entry name" value="Rhodanese"/>
    <property type="match status" value="1"/>
</dbReference>
<evidence type="ECO:0000313" key="4">
    <source>
        <dbReference type="Proteomes" id="UP000199532"/>
    </source>
</evidence>
<dbReference type="STRING" id="408657.SAMN04487995_3068"/>
<dbReference type="InterPro" id="IPR050229">
    <property type="entry name" value="GlpE_sulfurtransferase"/>
</dbReference>
<keyword evidence="4" id="KW-1185">Reference proteome</keyword>
<dbReference type="AlphaFoldDB" id="A0A1H6VC09"/>
<evidence type="ECO:0000259" key="2">
    <source>
        <dbReference type="PROSITE" id="PS50206"/>
    </source>
</evidence>
<dbReference type="Proteomes" id="UP000199532">
    <property type="component" value="Unassembled WGS sequence"/>
</dbReference>
<gene>
    <name evidence="3" type="ORF">SAMN04487995_3068</name>
</gene>
<evidence type="ECO:0000256" key="1">
    <source>
        <dbReference type="SAM" id="SignalP"/>
    </source>
</evidence>
<keyword evidence="1" id="KW-0732">Signal</keyword>
<dbReference type="CDD" id="cd00158">
    <property type="entry name" value="RHOD"/>
    <property type="match status" value="1"/>
</dbReference>
<reference evidence="3 4" key="1">
    <citation type="submission" date="2016-10" db="EMBL/GenBank/DDBJ databases">
        <authorList>
            <person name="de Groot N.N."/>
        </authorList>
    </citation>
    <scope>NUCLEOTIDE SEQUENCE [LARGE SCALE GENOMIC DNA]</scope>
    <source>
        <strain evidence="3 4">DSM 19938</strain>
    </source>
</reference>
<dbReference type="InterPro" id="IPR001763">
    <property type="entry name" value="Rhodanese-like_dom"/>
</dbReference>
<dbReference type="RefSeq" id="WP_177197032.1">
    <property type="nucleotide sequence ID" value="NZ_FNXY01000004.1"/>
</dbReference>
<sequence length="140" mass="15764">MKTVFLSIVLLLSITVSVFAQNKSNVKAEEFEKAIKKKGIQLLDVRRPAEYEEGHIKGSKLANWEDKVEFEKHAQHLDKDKPVYVYCRSGKRSSAAADYLSEKGFTNVINLEGGILEWKQEGKTVETDQKSQTAAAVPQH</sequence>
<feature type="signal peptide" evidence="1">
    <location>
        <begin position="1"/>
        <end position="20"/>
    </location>
</feature>
<dbReference type="PANTHER" id="PTHR43031:SF1">
    <property type="entry name" value="PYRIDINE NUCLEOTIDE-DISULPHIDE OXIDOREDUCTASE"/>
    <property type="match status" value="1"/>
</dbReference>
<dbReference type="Gene3D" id="3.40.250.10">
    <property type="entry name" value="Rhodanese-like domain"/>
    <property type="match status" value="1"/>
</dbReference>
<dbReference type="EMBL" id="FNXY01000004">
    <property type="protein sequence ID" value="SEJ02088.1"/>
    <property type="molecule type" value="Genomic_DNA"/>
</dbReference>
<proteinExistence type="predicted"/>
<evidence type="ECO:0000313" key="3">
    <source>
        <dbReference type="EMBL" id="SEJ02088.1"/>
    </source>
</evidence>
<dbReference type="SUPFAM" id="SSF52821">
    <property type="entry name" value="Rhodanese/Cell cycle control phosphatase"/>
    <property type="match status" value="1"/>
</dbReference>